<organism evidence="2 3">
    <name type="scientific">Prochlorococcus phage P-HM1</name>
    <dbReference type="NCBI Taxonomy" id="445700"/>
    <lineage>
        <taxon>Viruses</taxon>
        <taxon>Duplodnaviria</taxon>
        <taxon>Heunggongvirae</taxon>
        <taxon>Uroviricota</taxon>
        <taxon>Caudoviricetes</taxon>
        <taxon>Eurybiavirus</taxon>
        <taxon>Eurybiavirus PHM2</taxon>
    </lineage>
</organism>
<dbReference type="InterPro" id="IPR057966">
    <property type="entry name" value="T4_SCAF"/>
</dbReference>
<dbReference type="Proteomes" id="UP000006530">
    <property type="component" value="Segment"/>
</dbReference>
<name>E3SMV0_9CAUD</name>
<feature type="compositionally biased region" description="Basic and acidic residues" evidence="1">
    <location>
        <begin position="1"/>
        <end position="12"/>
    </location>
</feature>
<feature type="compositionally biased region" description="Polar residues" evidence="1">
    <location>
        <begin position="327"/>
        <end position="336"/>
    </location>
</feature>
<evidence type="ECO:0000313" key="2">
    <source>
        <dbReference type="EMBL" id="ADO98743.1"/>
    </source>
</evidence>
<accession>E3SMV0</accession>
<sequence length="350" mass="38156">MSSIDEKFKKVIAENAAPEEVKEDAATGDTAIKKGAVPPQPSPLSNSAVEVGGSTKEKPEGPENVGKKAAAPVSTTGDSTIKTKPSGASSSMPGALSGQIFDDVAKEGETISEDEVKEDITAILSGADLDEEFQKKATTVFEAAVSAKVTKEVAKLKETAEGRISEELEKIKEEFAGRVENFLSYACEEWMTENELAIEQGLRAEVTEAFMGGLKKLFIESNINVPDEALDVVADMSEKLDDMETRLNDQVEKNIALHEAVGAYRKNEILIETSRGLAEVQKDKFTSLAEAVEFKTEESYREKLEQIKESYFGAKKPEVKEEISDEQPAQKSEVVSESMTSYVQQLAKRL</sequence>
<dbReference type="KEGG" id="vg:10327032"/>
<dbReference type="EMBL" id="GU071101">
    <property type="protein sequence ID" value="ADO98743.1"/>
    <property type="molecule type" value="Genomic_DNA"/>
</dbReference>
<dbReference type="OrthoDB" id="10804at10239"/>
<protein>
    <submittedName>
        <fullName evidence="2">Scaffold prohead core protein</fullName>
    </submittedName>
</protein>
<keyword evidence="3" id="KW-1185">Reference proteome</keyword>
<dbReference type="Pfam" id="PF25623">
    <property type="entry name" value="T4_CASP"/>
    <property type="match status" value="1"/>
</dbReference>
<gene>
    <name evidence="2" type="primary">gp22</name>
    <name evidence="2" type="ORF">PHM1_119</name>
</gene>
<feature type="region of interest" description="Disordered" evidence="1">
    <location>
        <begin position="317"/>
        <end position="336"/>
    </location>
</feature>
<evidence type="ECO:0000313" key="3">
    <source>
        <dbReference type="Proteomes" id="UP000006530"/>
    </source>
</evidence>
<evidence type="ECO:0000256" key="1">
    <source>
        <dbReference type="SAM" id="MobiDB-lite"/>
    </source>
</evidence>
<dbReference type="RefSeq" id="YP_004322544.1">
    <property type="nucleotide sequence ID" value="NC_015280.1"/>
</dbReference>
<dbReference type="GeneID" id="10327032"/>
<feature type="region of interest" description="Disordered" evidence="1">
    <location>
        <begin position="1"/>
        <end position="95"/>
    </location>
</feature>
<proteinExistence type="predicted"/>
<feature type="compositionally biased region" description="Polar residues" evidence="1">
    <location>
        <begin position="73"/>
        <end position="92"/>
    </location>
</feature>
<reference evidence="2 3" key="1">
    <citation type="journal article" date="2010" name="Environ. Microbiol.">
        <title>Genomic analysis of oceanic cyanobacterial myoviruses compared with T4-like myoviruses from diverse hosts and environments.</title>
        <authorList>
            <person name="Sullivan M.B."/>
            <person name="Huang K.H."/>
            <person name="Ignacio-Espinoza J.C."/>
            <person name="Berlin A.M."/>
            <person name="Kelly L."/>
            <person name="Weigele P.R."/>
            <person name="DeFrancesco A.S."/>
            <person name="Kern S.E."/>
            <person name="Thompson L.R."/>
            <person name="Young S."/>
            <person name="Yandava C."/>
            <person name="Fu R."/>
            <person name="Krastins B."/>
            <person name="Chase M."/>
            <person name="Sarracino D."/>
            <person name="Osburne M.S."/>
            <person name="Henn M.R."/>
            <person name="Chisholm S.W."/>
        </authorList>
    </citation>
    <scope>NUCLEOTIDE SEQUENCE [LARGE SCALE GENOMIC DNA]</scope>
    <source>
        <strain evidence="2">M4-247</strain>
    </source>
</reference>